<dbReference type="InterPro" id="IPR032710">
    <property type="entry name" value="NTF2-like_dom_sf"/>
</dbReference>
<reference evidence="3" key="1">
    <citation type="submission" date="2017-06" db="EMBL/GenBank/DDBJ databases">
        <authorList>
            <person name="Varghese N."/>
            <person name="Submissions S."/>
        </authorList>
    </citation>
    <scope>NUCLEOTIDE SEQUENCE [LARGE SCALE GENOMIC DNA]</scope>
    <source>
        <strain evidence="3">JCM 23211</strain>
    </source>
</reference>
<feature type="domain" description="Limonene-1,2-epoxide hydrolase" evidence="1">
    <location>
        <begin position="6"/>
        <end position="124"/>
    </location>
</feature>
<gene>
    <name evidence="2" type="ORF">SAMN05421642_106308</name>
</gene>
<dbReference type="SUPFAM" id="SSF54427">
    <property type="entry name" value="NTF2-like"/>
    <property type="match status" value="1"/>
</dbReference>
<dbReference type="Pfam" id="PF07858">
    <property type="entry name" value="LEH"/>
    <property type="match status" value="1"/>
</dbReference>
<evidence type="ECO:0000259" key="1">
    <source>
        <dbReference type="Pfam" id="PF07858"/>
    </source>
</evidence>
<dbReference type="Gene3D" id="3.10.450.50">
    <property type="match status" value="1"/>
</dbReference>
<dbReference type="OrthoDB" id="4762083at2"/>
<evidence type="ECO:0000313" key="3">
    <source>
        <dbReference type="Proteomes" id="UP000198327"/>
    </source>
</evidence>
<dbReference type="Proteomes" id="UP000198327">
    <property type="component" value="Unassembled WGS sequence"/>
</dbReference>
<proteinExistence type="predicted"/>
<dbReference type="InterPro" id="IPR013100">
    <property type="entry name" value="LEH"/>
</dbReference>
<dbReference type="GO" id="GO:0016787">
    <property type="term" value="F:hydrolase activity"/>
    <property type="evidence" value="ECO:0007669"/>
    <property type="project" value="UniProtKB-KW"/>
</dbReference>
<protein>
    <submittedName>
        <fullName evidence="2">Limonene-1,2-epoxide hydrolase</fullName>
    </submittedName>
</protein>
<evidence type="ECO:0000313" key="2">
    <source>
        <dbReference type="EMBL" id="SNS90579.1"/>
    </source>
</evidence>
<keyword evidence="3" id="KW-1185">Reference proteome</keyword>
<dbReference type="EMBL" id="FZOW01000006">
    <property type="protein sequence ID" value="SNS90579.1"/>
    <property type="molecule type" value="Genomic_DNA"/>
</dbReference>
<keyword evidence="2" id="KW-0378">Hydrolase</keyword>
<dbReference type="AlphaFoldDB" id="A0A239IAL4"/>
<name>A0A239IAL4_9NOCA</name>
<accession>A0A239IAL4</accession>
<dbReference type="RefSeq" id="WP_089246708.1">
    <property type="nucleotide sequence ID" value="NZ_FZOW01000006.1"/>
</dbReference>
<sequence>MTETTHATEVVENMLHALRDRNVDDAVALFDDRIVWHNVGLPKVRGRDRVGKFMEALAKPEWGFDVTIHNIAANGNIVLTERTDAIVYRRLRVEFWVCGTFELRDGKIAVWRDYGDPTNILKGFTKGAFRALVMLL</sequence>
<organism evidence="2 3">
    <name type="scientific">Rhodococcoides kyotonense</name>
    <dbReference type="NCBI Taxonomy" id="398843"/>
    <lineage>
        <taxon>Bacteria</taxon>
        <taxon>Bacillati</taxon>
        <taxon>Actinomycetota</taxon>
        <taxon>Actinomycetes</taxon>
        <taxon>Mycobacteriales</taxon>
        <taxon>Nocardiaceae</taxon>
        <taxon>Rhodococcoides</taxon>
    </lineage>
</organism>
<dbReference type="STRING" id="398843.A3K89_06455"/>